<dbReference type="Proteomes" id="UP001172159">
    <property type="component" value="Unassembled WGS sequence"/>
</dbReference>
<comment type="caution">
    <text evidence="1">The sequence shown here is derived from an EMBL/GenBank/DDBJ whole genome shotgun (WGS) entry which is preliminary data.</text>
</comment>
<dbReference type="SUPFAM" id="SSF52047">
    <property type="entry name" value="RNI-like"/>
    <property type="match status" value="1"/>
</dbReference>
<name>A0AA40EMP5_9PEZI</name>
<evidence type="ECO:0000313" key="1">
    <source>
        <dbReference type="EMBL" id="KAK0742145.1"/>
    </source>
</evidence>
<accession>A0AA40EMP5</accession>
<sequence length="689" mass="78559">MLSHLDSPSRVFSAPNEASISSPVSAMHSQSPSQQPGPLERLPLHIAQYLLDFVDDRRSIFAFSLASKFCCQAAAPQRFARLRLTIRDKEKLCRDLDQLKRVLAVDNRFAHVRRVTLKGFLLCGNDHIGPNAVDGRFLANGGWNEVPQDDDGDSETEDIADLTYFAPDLPRYTAQRKQEQNEAWQPFADFLGQLPALRDFVYACTHQIPPCVLTALHQHHPKSRLHMHTFSLRSLYQDRDKVHDIDLDEFSLVTSPCLYSINVKYEPDSSRGETSYNREAVEWLVENSSSLREVRLHHSHPGNSLALQNAIRLPRPAWEGFFRQDSPNKSMDKRVPEQLEKHPLESLVFRLEGFDTGLEHFGMWRRLRSLTHLRHLEISPCTSADVEDLVSMAANNELCSLRDLVVYYGGSSNTLGSLLSALPRLETLKLSGTIDETTIAGILNGPRPTLRKLQIYPDENKPLSDYYVRQLVQCCPNLEDVRLRIRRYMYGGPERLREAAMYRSVGQSPRLRRVVLQLCSRPPYLYPIPALMSPKQDQLQDFRRALVDVAVDETLARAIFQRISATRCPLERLKIQTLPLRREPFQPSVDGDWEAIANVVGGRSWLCTRVDTESAELRVREININDFMRECAVAALKDVDENTLKLWNAIWPAREGGNARWWDNWWSYPLTDILDDDGEDVTGGAGPNI</sequence>
<organism evidence="1 2">
    <name type="scientific">Apiosordaria backusii</name>
    <dbReference type="NCBI Taxonomy" id="314023"/>
    <lineage>
        <taxon>Eukaryota</taxon>
        <taxon>Fungi</taxon>
        <taxon>Dikarya</taxon>
        <taxon>Ascomycota</taxon>
        <taxon>Pezizomycotina</taxon>
        <taxon>Sordariomycetes</taxon>
        <taxon>Sordariomycetidae</taxon>
        <taxon>Sordariales</taxon>
        <taxon>Lasiosphaeriaceae</taxon>
        <taxon>Apiosordaria</taxon>
    </lineage>
</organism>
<dbReference type="InterPro" id="IPR032675">
    <property type="entry name" value="LRR_dom_sf"/>
</dbReference>
<reference evidence="1" key="1">
    <citation type="submission" date="2023-06" db="EMBL/GenBank/DDBJ databases">
        <title>Genome-scale phylogeny and comparative genomics of the fungal order Sordariales.</title>
        <authorList>
            <consortium name="Lawrence Berkeley National Laboratory"/>
            <person name="Hensen N."/>
            <person name="Bonometti L."/>
            <person name="Westerberg I."/>
            <person name="Brannstrom I.O."/>
            <person name="Guillou S."/>
            <person name="Cros-Aarteil S."/>
            <person name="Calhoun S."/>
            <person name="Haridas S."/>
            <person name="Kuo A."/>
            <person name="Mondo S."/>
            <person name="Pangilinan J."/>
            <person name="Riley R."/>
            <person name="Labutti K."/>
            <person name="Andreopoulos B."/>
            <person name="Lipzen A."/>
            <person name="Chen C."/>
            <person name="Yanf M."/>
            <person name="Daum C."/>
            <person name="Ng V."/>
            <person name="Clum A."/>
            <person name="Steindorff A."/>
            <person name="Ohm R."/>
            <person name="Martin F."/>
            <person name="Silar P."/>
            <person name="Natvig D."/>
            <person name="Lalanne C."/>
            <person name="Gautier V."/>
            <person name="Ament-Velasquez S.L."/>
            <person name="Kruys A."/>
            <person name="Hutchinson M.I."/>
            <person name="Powell A.J."/>
            <person name="Barry K."/>
            <person name="Miller A.N."/>
            <person name="Grigoriev I.V."/>
            <person name="Debuchy R."/>
            <person name="Gladieux P."/>
            <person name="Thoren M.H."/>
            <person name="Johannesson H."/>
        </authorList>
    </citation>
    <scope>NUCLEOTIDE SEQUENCE</scope>
    <source>
        <strain evidence="1">CBS 540.89</strain>
    </source>
</reference>
<dbReference type="Gene3D" id="3.80.10.10">
    <property type="entry name" value="Ribonuclease Inhibitor"/>
    <property type="match status" value="1"/>
</dbReference>
<protein>
    <submittedName>
        <fullName evidence="1">Uncharacterized protein</fullName>
    </submittedName>
</protein>
<evidence type="ECO:0000313" key="2">
    <source>
        <dbReference type="Proteomes" id="UP001172159"/>
    </source>
</evidence>
<dbReference type="AlphaFoldDB" id="A0AA40EMP5"/>
<gene>
    <name evidence="1" type="ORF">B0T21DRAFT_360694</name>
</gene>
<proteinExistence type="predicted"/>
<keyword evidence="2" id="KW-1185">Reference proteome</keyword>
<dbReference type="EMBL" id="JAUKTV010000003">
    <property type="protein sequence ID" value="KAK0742145.1"/>
    <property type="molecule type" value="Genomic_DNA"/>
</dbReference>